<feature type="compositionally biased region" description="Basic and acidic residues" evidence="1">
    <location>
        <begin position="70"/>
        <end position="81"/>
    </location>
</feature>
<organism evidence="2 3">
    <name type="scientific">Artemia franciscana</name>
    <name type="common">Brine shrimp</name>
    <name type="synonym">Artemia sanfranciscana</name>
    <dbReference type="NCBI Taxonomy" id="6661"/>
    <lineage>
        <taxon>Eukaryota</taxon>
        <taxon>Metazoa</taxon>
        <taxon>Ecdysozoa</taxon>
        <taxon>Arthropoda</taxon>
        <taxon>Crustacea</taxon>
        <taxon>Branchiopoda</taxon>
        <taxon>Anostraca</taxon>
        <taxon>Artemiidae</taxon>
        <taxon>Artemia</taxon>
    </lineage>
</organism>
<protein>
    <submittedName>
        <fullName evidence="2">Uncharacterized protein</fullName>
    </submittedName>
</protein>
<dbReference type="AlphaFoldDB" id="A0AA88I5B2"/>
<evidence type="ECO:0000313" key="3">
    <source>
        <dbReference type="Proteomes" id="UP001187531"/>
    </source>
</evidence>
<accession>A0AA88I5B2</accession>
<sequence length="98" mass="11249">MEIQDLSVHGDNQYLKAEPKLENTDYPPTNTYHNQLPQNLSLDGRLSSLPPNHYNQDSIDQRHYGLNGTRLDDGRYDPRLRNPRDSSGIFCCCCEAKL</sequence>
<evidence type="ECO:0000256" key="1">
    <source>
        <dbReference type="SAM" id="MobiDB-lite"/>
    </source>
</evidence>
<feature type="region of interest" description="Disordered" evidence="1">
    <location>
        <begin position="1"/>
        <end position="81"/>
    </location>
</feature>
<evidence type="ECO:0000313" key="2">
    <source>
        <dbReference type="EMBL" id="KAK2721714.1"/>
    </source>
</evidence>
<dbReference type="Proteomes" id="UP001187531">
    <property type="component" value="Unassembled WGS sequence"/>
</dbReference>
<comment type="caution">
    <text evidence="2">The sequence shown here is derived from an EMBL/GenBank/DDBJ whole genome shotgun (WGS) entry which is preliminary data.</text>
</comment>
<feature type="compositionally biased region" description="Polar residues" evidence="1">
    <location>
        <begin position="49"/>
        <end position="58"/>
    </location>
</feature>
<keyword evidence="3" id="KW-1185">Reference proteome</keyword>
<gene>
    <name evidence="2" type="ORF">QYM36_003882</name>
</gene>
<reference evidence="2" key="1">
    <citation type="submission" date="2023-07" db="EMBL/GenBank/DDBJ databases">
        <title>Chromosome-level genome assembly of Artemia franciscana.</title>
        <authorList>
            <person name="Jo E."/>
        </authorList>
    </citation>
    <scope>NUCLEOTIDE SEQUENCE</scope>
    <source>
        <tissue evidence="2">Whole body</tissue>
    </source>
</reference>
<feature type="compositionally biased region" description="Polar residues" evidence="1">
    <location>
        <begin position="26"/>
        <end position="41"/>
    </location>
</feature>
<dbReference type="EMBL" id="JAVRJZ010000006">
    <property type="protein sequence ID" value="KAK2721714.1"/>
    <property type="molecule type" value="Genomic_DNA"/>
</dbReference>
<proteinExistence type="predicted"/>
<name>A0AA88I5B2_ARTSF</name>